<dbReference type="RefSeq" id="WP_079723823.1">
    <property type="nucleotide sequence ID" value="NZ_BMCL01000002.1"/>
</dbReference>
<dbReference type="AlphaFoldDB" id="A0A1T5KB41"/>
<dbReference type="STRING" id="428993.SAMN06296058_1532"/>
<sequence>MHIIAGVDLAWMGTRNPTAVAVGRFRPGIVELTSVVEGLYGTRTVIEALDGIADLHGVAIDGPLIIRNEAGQRECERKIGVTYGARKASCHTSNLGRFPDAAGTQLSLHLAEAGFRHLASSDQKWQLECYPHPALIEIFGLPERLAYKKGTVLQKRSGQIALCNLVRSLENSVILRLRVPDALCRYLDTERISALRGDQLKHNEDVLDSIVCMYVGALFQSGQDQTVFGSPVDGYIYVPTRRCI</sequence>
<keyword evidence="2" id="KW-1185">Reference proteome</keyword>
<dbReference type="InterPro" id="IPR008306">
    <property type="entry name" value="UCP018008"/>
</dbReference>
<accession>A0A1T5KB41</accession>
<reference evidence="1 2" key="1">
    <citation type="submission" date="2017-02" db="EMBL/GenBank/DDBJ databases">
        <authorList>
            <person name="Peterson S.W."/>
        </authorList>
    </citation>
    <scope>NUCLEOTIDE SEQUENCE [LARGE SCALE GENOMIC DNA]</scope>
    <source>
        <strain evidence="1 2">P15</strain>
    </source>
</reference>
<evidence type="ECO:0000313" key="1">
    <source>
        <dbReference type="EMBL" id="SKC60877.1"/>
    </source>
</evidence>
<organism evidence="1 2">
    <name type="scientific">Pseudoxanthomonas indica</name>
    <dbReference type="NCBI Taxonomy" id="428993"/>
    <lineage>
        <taxon>Bacteria</taxon>
        <taxon>Pseudomonadati</taxon>
        <taxon>Pseudomonadota</taxon>
        <taxon>Gammaproteobacteria</taxon>
        <taxon>Lysobacterales</taxon>
        <taxon>Lysobacteraceae</taxon>
        <taxon>Pseudoxanthomonas</taxon>
    </lineage>
</organism>
<name>A0A1T5KB41_9GAMM</name>
<dbReference type="Proteomes" id="UP000190341">
    <property type="component" value="Unassembled WGS sequence"/>
</dbReference>
<dbReference type="EMBL" id="FUZV01000001">
    <property type="protein sequence ID" value="SKC60877.1"/>
    <property type="molecule type" value="Genomic_DNA"/>
</dbReference>
<dbReference type="InterPro" id="IPR007362">
    <property type="entry name" value="DUF429"/>
</dbReference>
<dbReference type="OrthoDB" id="9801824at2"/>
<proteinExistence type="predicted"/>
<dbReference type="Pfam" id="PF04250">
    <property type="entry name" value="DUF429"/>
    <property type="match status" value="1"/>
</dbReference>
<evidence type="ECO:0000313" key="2">
    <source>
        <dbReference type="Proteomes" id="UP000190341"/>
    </source>
</evidence>
<gene>
    <name evidence="1" type="ORF">SAMN06296058_1532</name>
</gene>
<protein>
    <submittedName>
        <fullName evidence="1">Predicted nuclease (RNAse H fold)</fullName>
    </submittedName>
</protein>
<dbReference type="PIRSF" id="PIRSF018008">
    <property type="entry name" value="UCP018008"/>
    <property type="match status" value="1"/>
</dbReference>